<organism evidence="1">
    <name type="scientific">Symploca sp. SIO1C4</name>
    <dbReference type="NCBI Taxonomy" id="2607765"/>
    <lineage>
        <taxon>Bacteria</taxon>
        <taxon>Bacillati</taxon>
        <taxon>Cyanobacteriota</taxon>
        <taxon>Cyanophyceae</taxon>
        <taxon>Coleofasciculales</taxon>
        <taxon>Coleofasciculaceae</taxon>
        <taxon>Symploca</taxon>
    </lineage>
</organism>
<accession>A0A6B3NG40</accession>
<proteinExistence type="predicted"/>
<dbReference type="AlphaFoldDB" id="A0A6B3NG40"/>
<name>A0A6B3NG40_9CYAN</name>
<protein>
    <submittedName>
        <fullName evidence="1">Uncharacterized protein</fullName>
    </submittedName>
</protein>
<sequence>MAEEKIPDYQNINEIPQFMQAVTDTYGVDVPINLDSNHPLFDIWSKNISVTEAASPEPCYTATGSINDEFPFNFAQSAQLQPEMNLKIEVFQPPPDFQSLRGVKVTVFYVPDSTEVIVSYTNDVPPEAHVNLS</sequence>
<reference evidence="1" key="1">
    <citation type="submission" date="2019-11" db="EMBL/GenBank/DDBJ databases">
        <title>Genomic insights into an expanded diversity of filamentous marine cyanobacteria reveals the extraordinary biosynthetic potential of Moorea and Okeania.</title>
        <authorList>
            <person name="Ferreira Leao T."/>
            <person name="Wang M."/>
            <person name="Moss N."/>
            <person name="Da Silva R."/>
            <person name="Sanders J."/>
            <person name="Nurk S."/>
            <person name="Gurevich A."/>
            <person name="Humphrey G."/>
            <person name="Reher R."/>
            <person name="Zhu Q."/>
            <person name="Belda-Ferre P."/>
            <person name="Glukhov E."/>
            <person name="Rex R."/>
            <person name="Dorrestein P.C."/>
            <person name="Knight R."/>
            <person name="Pevzner P."/>
            <person name="Gerwick W.H."/>
            <person name="Gerwick L."/>
        </authorList>
    </citation>
    <scope>NUCLEOTIDE SEQUENCE</scope>
    <source>
        <strain evidence="1">SIO1C4</strain>
    </source>
</reference>
<comment type="caution">
    <text evidence="1">The sequence shown here is derived from an EMBL/GenBank/DDBJ whole genome shotgun (WGS) entry which is preliminary data.</text>
</comment>
<evidence type="ECO:0000313" key="1">
    <source>
        <dbReference type="EMBL" id="NER29875.1"/>
    </source>
</evidence>
<gene>
    <name evidence="1" type="ORF">F6J89_20205</name>
</gene>
<dbReference type="EMBL" id="JAAHFQ010000445">
    <property type="protein sequence ID" value="NER29875.1"/>
    <property type="molecule type" value="Genomic_DNA"/>
</dbReference>